<proteinExistence type="predicted"/>
<protein>
    <submittedName>
        <fullName evidence="4">ARAD1A12650p</fullName>
    </submittedName>
</protein>
<dbReference type="GO" id="GO:0031267">
    <property type="term" value="F:small GTPase binding"/>
    <property type="evidence" value="ECO:0007669"/>
    <property type="project" value="TreeGrafter"/>
</dbReference>
<dbReference type="GO" id="GO:0030427">
    <property type="term" value="C:site of polarized growth"/>
    <property type="evidence" value="ECO:0007669"/>
    <property type="project" value="UniProtKB-ARBA"/>
</dbReference>
<dbReference type="InterPro" id="IPR035969">
    <property type="entry name" value="Rab-GAP_TBC_sf"/>
</dbReference>
<feature type="domain" description="Rab-GAP TBC" evidence="3">
    <location>
        <begin position="251"/>
        <end position="439"/>
    </location>
</feature>
<evidence type="ECO:0000256" key="2">
    <source>
        <dbReference type="SAM" id="MobiDB-lite"/>
    </source>
</evidence>
<dbReference type="FunFam" id="1.10.472.80:FF:000021">
    <property type="entry name" value="GTPase activating protein (Gyp2)"/>
    <property type="match status" value="1"/>
</dbReference>
<reference evidence="4" key="2">
    <citation type="submission" date="2014-06" db="EMBL/GenBank/DDBJ databases">
        <title>The complete genome of Blastobotrys (Arxula) adeninivorans LS3 - a yeast of biotechnological interest.</title>
        <authorList>
            <person name="Kunze G."/>
            <person name="Gaillardin C."/>
            <person name="Czernicka M."/>
            <person name="Durrens P."/>
            <person name="Martin T."/>
            <person name="Boer E."/>
            <person name="Gabaldon T."/>
            <person name="Cruz J."/>
            <person name="Talla E."/>
            <person name="Marck C."/>
            <person name="Goffeau A."/>
            <person name="Barbe V."/>
            <person name="Baret P."/>
            <person name="Baronian K."/>
            <person name="Beier S."/>
            <person name="Bleykasten C."/>
            <person name="Bode R."/>
            <person name="Casaregola S."/>
            <person name="Despons L."/>
            <person name="Fairhead C."/>
            <person name="Giersberg M."/>
            <person name="Gierski P."/>
            <person name="Hahnel U."/>
            <person name="Hartmann A."/>
            <person name="Jankowska D."/>
            <person name="Jubin C."/>
            <person name="Jung P."/>
            <person name="Lafontaine I."/>
            <person name="Leh-Louis V."/>
            <person name="Lemaire M."/>
            <person name="Marcet-Houben M."/>
            <person name="Mascher M."/>
            <person name="Morel G."/>
            <person name="Richard G.-F."/>
            <person name="Riechen J."/>
            <person name="Sacerdot C."/>
            <person name="Sarkar A."/>
            <person name="Savel G."/>
            <person name="Schacherer J."/>
            <person name="Sherman D."/>
            <person name="Straub M.-L."/>
            <person name="Stein N."/>
            <person name="Thierry A."/>
            <person name="Trautwein-Schult A."/>
            <person name="Westhof E."/>
            <person name="Worch S."/>
            <person name="Dujon B."/>
            <person name="Souciet J.-L."/>
            <person name="Wincker P."/>
            <person name="Scholz U."/>
            <person name="Neuveglise N."/>
        </authorList>
    </citation>
    <scope>NUCLEOTIDE SEQUENCE</scope>
    <source>
        <strain evidence="4">LS3</strain>
    </source>
</reference>
<feature type="region of interest" description="Disordered" evidence="2">
    <location>
        <begin position="756"/>
        <end position="791"/>
    </location>
</feature>
<keyword evidence="1" id="KW-0343">GTPase activation</keyword>
<dbReference type="InterPro" id="IPR000195">
    <property type="entry name" value="Rab-GAP-TBC_dom"/>
</dbReference>
<reference evidence="4" key="1">
    <citation type="submission" date="2014-02" db="EMBL/GenBank/DDBJ databases">
        <authorList>
            <person name="Genoscope - CEA"/>
        </authorList>
    </citation>
    <scope>NUCLEOTIDE SEQUENCE</scope>
    <source>
        <strain evidence="4">LS3</strain>
    </source>
</reference>
<gene>
    <name evidence="4" type="ORF">GNLVRS02_ARAD1A12650g</name>
</gene>
<dbReference type="SUPFAM" id="SSF47923">
    <property type="entry name" value="Ypt/Rab-GAP domain of gyp1p"/>
    <property type="match status" value="2"/>
</dbReference>
<dbReference type="PANTHER" id="PTHR47219:SF20">
    <property type="entry name" value="TBC1 DOMAIN FAMILY MEMBER 2B"/>
    <property type="match status" value="1"/>
</dbReference>
<dbReference type="Gene3D" id="1.10.8.270">
    <property type="entry name" value="putative rabgap domain of human tbc1 domain family member 14 like domains"/>
    <property type="match status" value="1"/>
</dbReference>
<evidence type="ECO:0000259" key="3">
    <source>
        <dbReference type="PROSITE" id="PS50086"/>
    </source>
</evidence>
<sequence>MSFLETLRQKASQLSLFDAYSGNSGSENNSIYNRKRSKEEVFRDEFRLPPSESLMDEVNAEISIVPAGFKGDPQNNPVIPGKLYVSESFIVFTAVPDERNLNFVLPLVTIKRVERLPSKSYIFAIAIHFYHSLSIVIQFVGLRSHCENFCSLLKANLRSNLPLIKTLKPTLDTFYSEYLVDNLIEHPKPASERKNIPPPPGGLGQVFRYPGDPKKLRDKSKMRLWLEYFRDHGRNISLIRQPGFAKLVRVGLPNRLRGELWELCAGSAFSRMQNPRLYTSLLEEYKGRTSLAIDEIEKDLNRSLPEYKAYQDEEGIGRLRRVLTVYSWKNPKVGYCQAMNIVVAALLIYMSEEQAFWCLGALCDRLLPGYYSKTMYGTLLDQKVLESLVEKTMPILWEHLSKHDIQLSVVSLPWFLSIFINSMPLIFAFRIMDVFFMEGSKTLFQVALAILRINGEALLDAEDDGAVISIFREYFSTLDQSAHPNSKNERLQSVTRFQELMVVAFREFSVVTDDMIRQYRAKYENQILDDIELFAKRTQIRNLQKPKLLNQEQMGIVYDRFYSALQEPRLGLGPGKTEINQDVFGVFMAGIVDWMNPKYNEGRFIKGGEVDIVDRLFRRWDSQMLGALTLQDTVNGFDSLVNPDLMATMTYFFELYDESGSDSVDREGILKMSEGLLFLTRPWREGDIILDTVSLKKIEEKKRQLAEEAEKNSNSGSESPVTPSIDLASFKHEQSVRYLSAVSNFIQRAFEYAAPSEGTSEASSQKSSTKTEEATPASPSRGADKNPALNPDTPLFMNLATFRMVLLADETLEMFFAYTLRQSVHLTKEGTGVFEKQLAPKRTLRSVFDGLMADGMRVATEVRKRIDEIDRSTGEDEDDTGDAQPVSQADRDLLID</sequence>
<dbReference type="SMART" id="SM00164">
    <property type="entry name" value="TBC"/>
    <property type="match status" value="1"/>
</dbReference>
<dbReference type="Pfam" id="PF02893">
    <property type="entry name" value="GRAM"/>
    <property type="match status" value="1"/>
</dbReference>
<dbReference type="Gene3D" id="2.30.29.30">
    <property type="entry name" value="Pleckstrin-homology domain (PH domain)/Phosphotyrosine-binding domain (PTB)"/>
    <property type="match status" value="1"/>
</dbReference>
<evidence type="ECO:0000256" key="1">
    <source>
        <dbReference type="ARBA" id="ARBA00022468"/>
    </source>
</evidence>
<dbReference type="InterPro" id="IPR004182">
    <property type="entry name" value="GRAM"/>
</dbReference>
<dbReference type="FunFam" id="1.10.8.270:FF:000015">
    <property type="entry name" value="GTPase activating protein (Gyp2)"/>
    <property type="match status" value="1"/>
</dbReference>
<dbReference type="Gene3D" id="1.10.472.80">
    <property type="entry name" value="Ypt/Rab-GAP domain of gyp1p, domain 3"/>
    <property type="match status" value="1"/>
</dbReference>
<feature type="region of interest" description="Disordered" evidence="2">
    <location>
        <begin position="867"/>
        <end position="896"/>
    </location>
</feature>
<accession>A0A060SYI6</accession>
<dbReference type="InterPro" id="IPR050302">
    <property type="entry name" value="Rab_GAP_TBC_domain"/>
</dbReference>
<evidence type="ECO:0000313" key="4">
    <source>
        <dbReference type="EMBL" id="CDP33584.1"/>
    </source>
</evidence>
<dbReference type="PhylomeDB" id="A0A060SYI6"/>
<dbReference type="Gene3D" id="1.10.238.10">
    <property type="entry name" value="EF-hand"/>
    <property type="match status" value="1"/>
</dbReference>
<dbReference type="GO" id="GO:0005096">
    <property type="term" value="F:GTPase activator activity"/>
    <property type="evidence" value="ECO:0007669"/>
    <property type="project" value="UniProtKB-KW"/>
</dbReference>
<feature type="compositionally biased region" description="Polar residues" evidence="2">
    <location>
        <begin position="757"/>
        <end position="768"/>
    </location>
</feature>
<dbReference type="PANTHER" id="PTHR47219">
    <property type="entry name" value="RAB GTPASE-ACTIVATING PROTEIN 1-LIKE"/>
    <property type="match status" value="1"/>
</dbReference>
<dbReference type="SUPFAM" id="SSF47473">
    <property type="entry name" value="EF-hand"/>
    <property type="match status" value="1"/>
</dbReference>
<name>A0A060SYI6_BLAAD</name>
<organism evidence="4">
    <name type="scientific">Blastobotrys adeninivorans</name>
    <name type="common">Yeast</name>
    <name type="synonym">Arxula adeninivorans</name>
    <dbReference type="NCBI Taxonomy" id="409370"/>
    <lineage>
        <taxon>Eukaryota</taxon>
        <taxon>Fungi</taxon>
        <taxon>Dikarya</taxon>
        <taxon>Ascomycota</taxon>
        <taxon>Saccharomycotina</taxon>
        <taxon>Dipodascomycetes</taxon>
        <taxon>Dipodascales</taxon>
        <taxon>Trichomonascaceae</taxon>
        <taxon>Blastobotrys</taxon>
    </lineage>
</organism>
<dbReference type="PROSITE" id="PS50086">
    <property type="entry name" value="TBC_RABGAP"/>
    <property type="match status" value="1"/>
</dbReference>
<dbReference type="SMART" id="SM00568">
    <property type="entry name" value="GRAM"/>
    <property type="match status" value="1"/>
</dbReference>
<dbReference type="InterPro" id="IPR011993">
    <property type="entry name" value="PH-like_dom_sf"/>
</dbReference>
<dbReference type="EMBL" id="HG937691">
    <property type="protein sequence ID" value="CDP33584.1"/>
    <property type="molecule type" value="Genomic_DNA"/>
</dbReference>
<dbReference type="InterPro" id="IPR011992">
    <property type="entry name" value="EF-hand-dom_pair"/>
</dbReference>
<dbReference type="Pfam" id="PF00566">
    <property type="entry name" value="RabGAP-TBC"/>
    <property type="match status" value="1"/>
</dbReference>
<dbReference type="AlphaFoldDB" id="A0A060SYI6"/>